<keyword evidence="3 6" id="KW-0812">Transmembrane</keyword>
<feature type="domain" description="Cytochrome b561 bacterial/Ni-hydrogenase" evidence="7">
    <location>
        <begin position="64"/>
        <end position="235"/>
    </location>
</feature>
<protein>
    <submittedName>
        <fullName evidence="8">Cytochrome b/b6 domain-containing protein</fullName>
    </submittedName>
</protein>
<organism evidence="8 9">
    <name type="scientific">Variovorax humicola</name>
    <dbReference type="NCBI Taxonomy" id="1769758"/>
    <lineage>
        <taxon>Bacteria</taxon>
        <taxon>Pseudomonadati</taxon>
        <taxon>Pseudomonadota</taxon>
        <taxon>Betaproteobacteria</taxon>
        <taxon>Burkholderiales</taxon>
        <taxon>Comamonadaceae</taxon>
        <taxon>Variovorax</taxon>
    </lineage>
</organism>
<feature type="transmembrane region" description="Helical" evidence="6">
    <location>
        <begin position="150"/>
        <end position="171"/>
    </location>
</feature>
<evidence type="ECO:0000256" key="3">
    <source>
        <dbReference type="ARBA" id="ARBA00022692"/>
    </source>
</evidence>
<evidence type="ECO:0000313" key="8">
    <source>
        <dbReference type="EMBL" id="MEJ8826347.1"/>
    </source>
</evidence>
<dbReference type="InterPro" id="IPR011577">
    <property type="entry name" value="Cyt_b561_bac/Ni-Hgenase"/>
</dbReference>
<proteinExistence type="predicted"/>
<evidence type="ECO:0000256" key="6">
    <source>
        <dbReference type="SAM" id="Phobius"/>
    </source>
</evidence>
<evidence type="ECO:0000256" key="4">
    <source>
        <dbReference type="ARBA" id="ARBA00022989"/>
    </source>
</evidence>
<evidence type="ECO:0000259" key="7">
    <source>
        <dbReference type="Pfam" id="PF01292"/>
    </source>
</evidence>
<keyword evidence="2" id="KW-1003">Cell membrane</keyword>
<dbReference type="Pfam" id="PF01292">
    <property type="entry name" value="Ni_hydr_CYTB"/>
    <property type="match status" value="1"/>
</dbReference>
<feature type="transmembrane region" description="Helical" evidence="6">
    <location>
        <begin position="201"/>
        <end position="222"/>
    </location>
</feature>
<comment type="caution">
    <text evidence="8">The sequence shown here is derived from an EMBL/GenBank/DDBJ whole genome shotgun (WGS) entry which is preliminary data.</text>
</comment>
<evidence type="ECO:0000256" key="5">
    <source>
        <dbReference type="ARBA" id="ARBA00023136"/>
    </source>
</evidence>
<evidence type="ECO:0000313" key="9">
    <source>
        <dbReference type="Proteomes" id="UP001363010"/>
    </source>
</evidence>
<keyword evidence="4 6" id="KW-1133">Transmembrane helix</keyword>
<evidence type="ECO:0000256" key="1">
    <source>
        <dbReference type="ARBA" id="ARBA00004651"/>
    </source>
</evidence>
<keyword evidence="9" id="KW-1185">Reference proteome</keyword>
<dbReference type="PANTHER" id="PTHR30485">
    <property type="entry name" value="NI/FE-HYDROGENASE 1 B-TYPE CYTOCHROME SUBUNIT"/>
    <property type="match status" value="1"/>
</dbReference>
<name>A0ABU8W8H4_9BURK</name>
<evidence type="ECO:0000256" key="2">
    <source>
        <dbReference type="ARBA" id="ARBA00022475"/>
    </source>
</evidence>
<accession>A0ABU8W8H4</accession>
<dbReference type="InterPro" id="IPR051542">
    <property type="entry name" value="Hydrogenase_cytochrome"/>
</dbReference>
<comment type="subcellular location">
    <subcellularLocation>
        <location evidence="1">Cell membrane</location>
        <topology evidence="1">Multi-pass membrane protein</topology>
    </subcellularLocation>
</comment>
<gene>
    <name evidence="8" type="ORF">WKW80_30720</name>
</gene>
<feature type="transmembrane region" description="Helical" evidence="6">
    <location>
        <begin position="255"/>
        <end position="273"/>
    </location>
</feature>
<dbReference type="Gene3D" id="1.20.950.20">
    <property type="entry name" value="Transmembrane di-heme cytochromes, Chain C"/>
    <property type="match status" value="1"/>
</dbReference>
<dbReference type="Proteomes" id="UP001363010">
    <property type="component" value="Unassembled WGS sequence"/>
</dbReference>
<sequence length="276" mass="30103">MDAPPATLGTRTEARIATTRTQGGSDFANLRIPQSATYPMSVSFEPTTRRAALGDDLARPARIWDLPTRVFHWSLAAAVIGQLVTGLSGLMEWHFRLGYTVLALLLFRLLWGFVGGRWSRFASFLYSPRWVLAYLRGRAHPDHLIGHNPLGALSVFALLGILVLQVCTGLVSDDEISAAGPLTRFVPGSVVSLASRWHTQFGMWGVISLASLHVLAVLYYVLVKRQRLVGPMISGDKLLTGLLVAESRDTASTRFTALVLFALCAGFAAWIASLRA</sequence>
<dbReference type="InterPro" id="IPR016174">
    <property type="entry name" value="Di-haem_cyt_TM"/>
</dbReference>
<reference evidence="8 9" key="1">
    <citation type="submission" date="2024-03" db="EMBL/GenBank/DDBJ databases">
        <title>Novel species of the genus Variovorax.</title>
        <authorList>
            <person name="Liu Q."/>
            <person name="Xin Y.-H."/>
        </authorList>
    </citation>
    <scope>NUCLEOTIDE SEQUENCE [LARGE SCALE GENOMIC DNA]</scope>
    <source>
        <strain evidence="8 9">KACC 18501</strain>
    </source>
</reference>
<dbReference type="SUPFAM" id="SSF81342">
    <property type="entry name" value="Transmembrane di-heme cytochromes"/>
    <property type="match status" value="1"/>
</dbReference>
<dbReference type="EMBL" id="JBBKZV010000032">
    <property type="protein sequence ID" value="MEJ8826347.1"/>
    <property type="molecule type" value="Genomic_DNA"/>
</dbReference>
<dbReference type="PANTHER" id="PTHR30485:SF2">
    <property type="entry name" value="BLL0597 PROTEIN"/>
    <property type="match status" value="1"/>
</dbReference>
<feature type="transmembrane region" description="Helical" evidence="6">
    <location>
        <begin position="97"/>
        <end position="114"/>
    </location>
</feature>
<keyword evidence="5 6" id="KW-0472">Membrane</keyword>